<dbReference type="InterPro" id="IPR001810">
    <property type="entry name" value="F-box_dom"/>
</dbReference>
<dbReference type="PANTHER" id="PTHR46550">
    <property type="entry name" value="F-BOX ONLY PROTEIN 3"/>
    <property type="match status" value="1"/>
</dbReference>
<dbReference type="Proteomes" id="UP000712600">
    <property type="component" value="Unassembled WGS sequence"/>
</dbReference>
<name>A0A8S9MZP5_BRACR</name>
<evidence type="ECO:0000313" key="5">
    <source>
        <dbReference type="EMBL" id="KAF3488443.1"/>
    </source>
</evidence>
<dbReference type="Pfam" id="PF12937">
    <property type="entry name" value="F-box-like"/>
    <property type="match status" value="1"/>
</dbReference>
<feature type="region of interest" description="Disordered" evidence="3">
    <location>
        <begin position="15"/>
        <end position="59"/>
    </location>
</feature>
<dbReference type="GO" id="GO:0005737">
    <property type="term" value="C:cytoplasm"/>
    <property type="evidence" value="ECO:0007669"/>
    <property type="project" value="TreeGrafter"/>
</dbReference>
<dbReference type="Gene3D" id="1.20.1280.50">
    <property type="match status" value="1"/>
</dbReference>
<feature type="compositionally biased region" description="Basic and acidic residues" evidence="3">
    <location>
        <begin position="26"/>
        <end position="59"/>
    </location>
</feature>
<organism evidence="5 6">
    <name type="scientific">Brassica cretica</name>
    <name type="common">Mustard</name>
    <dbReference type="NCBI Taxonomy" id="69181"/>
    <lineage>
        <taxon>Eukaryota</taxon>
        <taxon>Viridiplantae</taxon>
        <taxon>Streptophyta</taxon>
        <taxon>Embryophyta</taxon>
        <taxon>Tracheophyta</taxon>
        <taxon>Spermatophyta</taxon>
        <taxon>Magnoliopsida</taxon>
        <taxon>eudicotyledons</taxon>
        <taxon>Gunneridae</taxon>
        <taxon>Pentapetalae</taxon>
        <taxon>rosids</taxon>
        <taxon>malvids</taxon>
        <taxon>Brassicales</taxon>
        <taxon>Brassicaceae</taxon>
        <taxon>Brassiceae</taxon>
        <taxon>Brassica</taxon>
    </lineage>
</organism>
<accession>A0A8S9MZP5</accession>
<dbReference type="InterPro" id="IPR052121">
    <property type="entry name" value="F-box_SCF_Substrate_Recog"/>
</dbReference>
<dbReference type="PANTHER" id="PTHR46550:SF1">
    <property type="entry name" value="F-BOX PROTEIN 3"/>
    <property type="match status" value="1"/>
</dbReference>
<dbReference type="InterPro" id="IPR036047">
    <property type="entry name" value="F-box-like_dom_sf"/>
</dbReference>
<comment type="pathway">
    <text evidence="1">Protein modification; protein ubiquitination.</text>
</comment>
<gene>
    <name evidence="5" type="ORF">F2Q69_00055371</name>
</gene>
<evidence type="ECO:0000256" key="3">
    <source>
        <dbReference type="SAM" id="MobiDB-lite"/>
    </source>
</evidence>
<feature type="domain" description="F-box" evidence="4">
    <location>
        <begin position="81"/>
        <end position="105"/>
    </location>
</feature>
<proteinExistence type="predicted"/>
<reference evidence="5" key="1">
    <citation type="submission" date="2019-12" db="EMBL/GenBank/DDBJ databases">
        <title>Genome sequencing and annotation of Brassica cretica.</title>
        <authorList>
            <person name="Studholme D.J."/>
            <person name="Sarris P."/>
        </authorList>
    </citation>
    <scope>NUCLEOTIDE SEQUENCE</scope>
    <source>
        <strain evidence="5">PFS-109/04</strain>
        <tissue evidence="5">Leaf</tissue>
    </source>
</reference>
<keyword evidence="2" id="KW-0833">Ubl conjugation pathway</keyword>
<dbReference type="EMBL" id="QGKX02002183">
    <property type="protein sequence ID" value="KAF3488443.1"/>
    <property type="molecule type" value="Genomic_DNA"/>
</dbReference>
<evidence type="ECO:0000313" key="6">
    <source>
        <dbReference type="Proteomes" id="UP000712600"/>
    </source>
</evidence>
<evidence type="ECO:0000256" key="1">
    <source>
        <dbReference type="ARBA" id="ARBA00004906"/>
    </source>
</evidence>
<dbReference type="AlphaFoldDB" id="A0A8S9MZP5"/>
<dbReference type="SUPFAM" id="SSF81383">
    <property type="entry name" value="F-box domain"/>
    <property type="match status" value="1"/>
</dbReference>
<sequence>MSLSDDEDEYFARFLESEVSSVEDEEKTKEPEPKRQRLNKDKTKAVEKDGDQKEDGSNKDRNVVKRIEGGFCDLFLDNLDLSCSLVCKFLNFAASDESLWRRLYCIRWGLMPSTRMLRECAWKKLYIDRDEKDMIELVRSCPTDFKEYYIQMQAAKRSQAPLAAQMVDDQIVLDKTVLDKVSMWKKSKGLPDKAVVGHVCLGTKCDYHQIDDVFICQETGNYVMTTARKYCIRWGLMPSTRMLRECAWKKLYIDRDEKDMIELVRSCPTDFKEYYIQMQAAKRSQAPLAAQMVDDQIVLDKTVLDKVSMWKKSKGLPDKAVVGHVCLGTKCDYHQIDDVFICQETGNVHVCDDNCKEVIFCRESGNMVCTISGLCSESLLVQDDSDADEEEAEQEAEVLTGRGRFGRAFEFGYNCESEQELDRSFGFC</sequence>
<evidence type="ECO:0000256" key="2">
    <source>
        <dbReference type="ARBA" id="ARBA00022786"/>
    </source>
</evidence>
<evidence type="ECO:0000259" key="4">
    <source>
        <dbReference type="Pfam" id="PF12937"/>
    </source>
</evidence>
<protein>
    <recommendedName>
        <fullName evidence="4">F-box domain-containing protein</fullName>
    </recommendedName>
</protein>
<comment type="caution">
    <text evidence="5">The sequence shown here is derived from an EMBL/GenBank/DDBJ whole genome shotgun (WGS) entry which is preliminary data.</text>
</comment>